<dbReference type="PANTHER" id="PTHR24421:SF37">
    <property type="entry name" value="SENSOR HISTIDINE KINASE NARS"/>
    <property type="match status" value="1"/>
</dbReference>
<dbReference type="InterPro" id="IPR011712">
    <property type="entry name" value="Sig_transdc_His_kin_sub3_dim/P"/>
</dbReference>
<proteinExistence type="predicted"/>
<dbReference type="GO" id="GO:0000155">
    <property type="term" value="F:phosphorelay sensor kinase activity"/>
    <property type="evidence" value="ECO:0007669"/>
    <property type="project" value="InterPro"/>
</dbReference>
<dbReference type="CDD" id="cd16917">
    <property type="entry name" value="HATPase_UhpB-NarQ-NarX-like"/>
    <property type="match status" value="1"/>
</dbReference>
<accession>E1IGL2</accession>
<feature type="domain" description="Histidine kinase" evidence="9">
    <location>
        <begin position="167"/>
        <end position="358"/>
    </location>
</feature>
<dbReference type="SMART" id="SM00387">
    <property type="entry name" value="HATPase_c"/>
    <property type="match status" value="1"/>
</dbReference>
<organism evidence="10 11">
    <name type="scientific">Oscillochloris trichoides DG-6</name>
    <dbReference type="NCBI Taxonomy" id="765420"/>
    <lineage>
        <taxon>Bacteria</taxon>
        <taxon>Bacillati</taxon>
        <taxon>Chloroflexota</taxon>
        <taxon>Chloroflexia</taxon>
        <taxon>Chloroflexales</taxon>
        <taxon>Chloroflexineae</taxon>
        <taxon>Oscillochloridaceae</taxon>
        <taxon>Oscillochloris</taxon>
    </lineage>
</organism>
<keyword evidence="3" id="KW-0808">Transferase</keyword>
<dbReference type="PANTHER" id="PTHR24421">
    <property type="entry name" value="NITRATE/NITRITE SENSOR PROTEIN NARX-RELATED"/>
    <property type="match status" value="1"/>
</dbReference>
<keyword evidence="5 10" id="KW-0418">Kinase</keyword>
<dbReference type="InterPro" id="IPR036890">
    <property type="entry name" value="HATPase_C_sf"/>
</dbReference>
<dbReference type="Gene3D" id="1.20.5.1930">
    <property type="match status" value="1"/>
</dbReference>
<protein>
    <submittedName>
        <fullName evidence="10">Histidine kinase</fullName>
    </submittedName>
</protein>
<dbReference type="GO" id="GO:0046983">
    <property type="term" value="F:protein dimerization activity"/>
    <property type="evidence" value="ECO:0007669"/>
    <property type="project" value="InterPro"/>
</dbReference>
<evidence type="ECO:0000256" key="8">
    <source>
        <dbReference type="ARBA" id="ARBA00023136"/>
    </source>
</evidence>
<dbReference type="STRING" id="765420.OSCT_2463"/>
<dbReference type="HOGENOM" id="CLU_000445_20_0_0"/>
<dbReference type="PROSITE" id="PS50109">
    <property type="entry name" value="HIS_KIN"/>
    <property type="match status" value="1"/>
</dbReference>
<evidence type="ECO:0000256" key="4">
    <source>
        <dbReference type="ARBA" id="ARBA00022692"/>
    </source>
</evidence>
<keyword evidence="2" id="KW-1003">Cell membrane</keyword>
<keyword evidence="7" id="KW-0902">Two-component regulatory system</keyword>
<evidence type="ECO:0000256" key="2">
    <source>
        <dbReference type="ARBA" id="ARBA00022475"/>
    </source>
</evidence>
<evidence type="ECO:0000256" key="3">
    <source>
        <dbReference type="ARBA" id="ARBA00022679"/>
    </source>
</evidence>
<name>E1IGL2_9CHLR</name>
<evidence type="ECO:0000259" key="9">
    <source>
        <dbReference type="PROSITE" id="PS50109"/>
    </source>
</evidence>
<evidence type="ECO:0000256" key="5">
    <source>
        <dbReference type="ARBA" id="ARBA00022777"/>
    </source>
</evidence>
<evidence type="ECO:0000256" key="1">
    <source>
        <dbReference type="ARBA" id="ARBA00004651"/>
    </source>
</evidence>
<sequence>MLYLPNREISDQEDVEITVSAEPSALLDAAHAIIAEQLTRLRELHQSAQQRHAKVEADLRQSARLLDEASMQMRFAAERGLPSVAAMAEREQQLRSEHDLLNREYEAGRRALRQLDLLIRQIDMSSTTLSGDTGTEPDDPWVQALRSQVVMGREDERARLAREVHDGPAQVLANALMGLEHCQNLLKTQRTERLAEVLLQMSEAAREGLREVRRFIADLRPGKLDEQGLHGALTEYVRRYHDTVSAQVTLEADPLPRLANETEIVLYRIVQEALQNAHKHARGAPVHVIISVRNDQLHLTVRDEGPGFDTRAVARRAGRESWGLTSMRERAELVGAKFVVTTRPGHGTEVTVTMPLVRR</sequence>
<dbReference type="SUPFAM" id="SSF55874">
    <property type="entry name" value="ATPase domain of HSP90 chaperone/DNA topoisomerase II/histidine kinase"/>
    <property type="match status" value="1"/>
</dbReference>
<dbReference type="InterPro" id="IPR005467">
    <property type="entry name" value="His_kinase_dom"/>
</dbReference>
<evidence type="ECO:0000313" key="10">
    <source>
        <dbReference type="EMBL" id="EFO79681.1"/>
    </source>
</evidence>
<dbReference type="AlphaFoldDB" id="E1IGL2"/>
<gene>
    <name evidence="10" type="ORF">OSCT_2463</name>
</gene>
<dbReference type="Pfam" id="PF07730">
    <property type="entry name" value="HisKA_3"/>
    <property type="match status" value="1"/>
</dbReference>
<dbReference type="Gene3D" id="3.30.565.10">
    <property type="entry name" value="Histidine kinase-like ATPase, C-terminal domain"/>
    <property type="match status" value="1"/>
</dbReference>
<evidence type="ECO:0000256" key="6">
    <source>
        <dbReference type="ARBA" id="ARBA00022989"/>
    </source>
</evidence>
<reference evidence="10 11" key="1">
    <citation type="journal article" date="2011" name="J. Bacteriol.">
        <title>Draft genome sequence of the anoxygenic filamentous phototrophic bacterium Oscillochloris trichoides subsp. DG-6.</title>
        <authorList>
            <person name="Kuznetsov B.B."/>
            <person name="Ivanovsky R.N."/>
            <person name="Keppen O.I."/>
            <person name="Sukhacheva M.V."/>
            <person name="Bumazhkin B.K."/>
            <person name="Patutina E.O."/>
            <person name="Beletsky A.V."/>
            <person name="Mardanov A.V."/>
            <person name="Baslerov R.V."/>
            <person name="Panteleeva A.N."/>
            <person name="Kolganova T.V."/>
            <person name="Ravin N.V."/>
            <person name="Skryabin K.G."/>
        </authorList>
    </citation>
    <scope>NUCLEOTIDE SEQUENCE [LARGE SCALE GENOMIC DNA]</scope>
    <source>
        <strain evidence="10 11">DG-6</strain>
    </source>
</reference>
<comment type="caution">
    <text evidence="10">The sequence shown here is derived from an EMBL/GenBank/DDBJ whole genome shotgun (WGS) entry which is preliminary data.</text>
</comment>
<keyword evidence="6" id="KW-1133">Transmembrane helix</keyword>
<evidence type="ECO:0000256" key="7">
    <source>
        <dbReference type="ARBA" id="ARBA00023012"/>
    </source>
</evidence>
<dbReference type="EMBL" id="ADVR01000108">
    <property type="protein sequence ID" value="EFO79681.1"/>
    <property type="molecule type" value="Genomic_DNA"/>
</dbReference>
<comment type="subcellular location">
    <subcellularLocation>
        <location evidence="1">Cell membrane</location>
        <topology evidence="1">Multi-pass membrane protein</topology>
    </subcellularLocation>
</comment>
<keyword evidence="11" id="KW-1185">Reference proteome</keyword>
<dbReference type="GO" id="GO:0005886">
    <property type="term" value="C:plasma membrane"/>
    <property type="evidence" value="ECO:0007669"/>
    <property type="project" value="UniProtKB-SubCell"/>
</dbReference>
<dbReference type="InterPro" id="IPR050482">
    <property type="entry name" value="Sensor_HK_TwoCompSys"/>
</dbReference>
<evidence type="ECO:0000313" key="11">
    <source>
        <dbReference type="Proteomes" id="UP000054010"/>
    </source>
</evidence>
<dbReference type="eggNOG" id="COG4585">
    <property type="taxonomic scope" value="Bacteria"/>
</dbReference>
<dbReference type="InterPro" id="IPR003594">
    <property type="entry name" value="HATPase_dom"/>
</dbReference>
<keyword evidence="8" id="KW-0472">Membrane</keyword>
<keyword evidence="4" id="KW-0812">Transmembrane</keyword>
<dbReference type="Proteomes" id="UP000054010">
    <property type="component" value="Unassembled WGS sequence"/>
</dbReference>
<dbReference type="Pfam" id="PF02518">
    <property type="entry name" value="HATPase_c"/>
    <property type="match status" value="1"/>
</dbReference>